<organism evidence="1 2">
    <name type="scientific">Monascus purpureus</name>
    <name type="common">Red mold</name>
    <name type="synonym">Monascus anka</name>
    <dbReference type="NCBI Taxonomy" id="5098"/>
    <lineage>
        <taxon>Eukaryota</taxon>
        <taxon>Fungi</taxon>
        <taxon>Dikarya</taxon>
        <taxon>Ascomycota</taxon>
        <taxon>Pezizomycotina</taxon>
        <taxon>Eurotiomycetes</taxon>
        <taxon>Eurotiomycetidae</taxon>
        <taxon>Eurotiales</taxon>
        <taxon>Aspergillaceae</taxon>
        <taxon>Monascus</taxon>
    </lineage>
</organism>
<gene>
    <name evidence="1" type="ORF">MPDQ_002602</name>
</gene>
<comment type="caution">
    <text evidence="1">The sequence shown here is derived from an EMBL/GenBank/DDBJ whole genome shotgun (WGS) entry which is preliminary data.</text>
</comment>
<name>A0A507QMV6_MONPU</name>
<protein>
    <submittedName>
        <fullName evidence="1">Uncharacterized protein</fullName>
    </submittedName>
</protein>
<evidence type="ECO:0000313" key="2">
    <source>
        <dbReference type="Proteomes" id="UP000319663"/>
    </source>
</evidence>
<proteinExistence type="predicted"/>
<dbReference type="EMBL" id="VIFY01000181">
    <property type="protein sequence ID" value="TQB68941.1"/>
    <property type="molecule type" value="Genomic_DNA"/>
</dbReference>
<accession>A0A507QMV6</accession>
<dbReference type="AlphaFoldDB" id="A0A507QMV6"/>
<dbReference type="STRING" id="5098.A0A507QMV6"/>
<dbReference type="Proteomes" id="UP000319663">
    <property type="component" value="Unassembled WGS sequence"/>
</dbReference>
<sequence length="101" mass="11083">MSRALANASRLESEIPLASAEQKARFRSGRSRVCGSPLNEMLLSDLLLRLTIVRLGRPVWPVVFGPRMVNLLEATQNYTAVGGLQNLIACGVWSLVCMLMP</sequence>
<evidence type="ECO:0000313" key="1">
    <source>
        <dbReference type="EMBL" id="TQB68941.1"/>
    </source>
</evidence>
<reference evidence="1 2" key="1">
    <citation type="submission" date="2019-06" db="EMBL/GenBank/DDBJ databases">
        <title>Wine fermentation using esterase from Monascus purpureus.</title>
        <authorList>
            <person name="Geng C."/>
            <person name="Zhang Y."/>
        </authorList>
    </citation>
    <scope>NUCLEOTIDE SEQUENCE [LARGE SCALE GENOMIC DNA]</scope>
    <source>
        <strain evidence="1">HQ1</strain>
    </source>
</reference>
<keyword evidence="2" id="KW-1185">Reference proteome</keyword>